<sequence>MSLAIVLIIILVIIAGVSTLLLTGKGDEDYRNKTSRNTMNLSLIYLVVLVLSFMAVGVYIKWFA</sequence>
<keyword evidence="1" id="KW-0472">Membrane</keyword>
<accession>A0A1B9AJH6</accession>
<protein>
    <recommendedName>
        <fullName evidence="4">Group-specific protein</fullName>
    </recommendedName>
</protein>
<gene>
    <name evidence="2" type="ORF">A8F95_12145</name>
</gene>
<dbReference type="AlphaFoldDB" id="A0A1B9AJH6"/>
<comment type="caution">
    <text evidence="2">The sequence shown here is derived from an EMBL/GenBank/DDBJ whole genome shotgun (WGS) entry which is preliminary data.</text>
</comment>
<keyword evidence="1" id="KW-1133">Transmembrane helix</keyword>
<dbReference type="Proteomes" id="UP000092578">
    <property type="component" value="Unassembled WGS sequence"/>
</dbReference>
<name>A0A1B9AJH6_9BACI</name>
<evidence type="ECO:0000313" key="2">
    <source>
        <dbReference type="EMBL" id="OCA83958.1"/>
    </source>
</evidence>
<keyword evidence="1" id="KW-0812">Transmembrane</keyword>
<organism evidence="2 3">
    <name type="scientific">Pseudobacillus wudalianchiensis</name>
    <dbReference type="NCBI Taxonomy" id="1743143"/>
    <lineage>
        <taxon>Bacteria</taxon>
        <taxon>Bacillati</taxon>
        <taxon>Bacillota</taxon>
        <taxon>Bacilli</taxon>
        <taxon>Bacillales</taxon>
        <taxon>Bacillaceae</taxon>
        <taxon>Pseudobacillus</taxon>
    </lineage>
</organism>
<reference evidence="3" key="1">
    <citation type="submission" date="2016-05" db="EMBL/GenBank/DDBJ databases">
        <authorList>
            <person name="Liu B."/>
            <person name="Wang J."/>
            <person name="Zhu Y."/>
            <person name="Liu G."/>
            <person name="Chen Q."/>
            <person name="Chen Z."/>
            <person name="Lan J."/>
            <person name="Che J."/>
            <person name="Ge C."/>
            <person name="Shi H."/>
            <person name="Pan Z."/>
            <person name="Liu X."/>
        </authorList>
    </citation>
    <scope>NUCLEOTIDE SEQUENCE [LARGE SCALE GENOMIC DNA]</scope>
    <source>
        <strain evidence="3">FJAT-27215</strain>
    </source>
</reference>
<evidence type="ECO:0008006" key="4">
    <source>
        <dbReference type="Google" id="ProtNLM"/>
    </source>
</evidence>
<evidence type="ECO:0000256" key="1">
    <source>
        <dbReference type="SAM" id="Phobius"/>
    </source>
</evidence>
<proteinExistence type="predicted"/>
<dbReference type="EMBL" id="MAYT01000028">
    <property type="protein sequence ID" value="OCA83958.1"/>
    <property type="molecule type" value="Genomic_DNA"/>
</dbReference>
<evidence type="ECO:0000313" key="3">
    <source>
        <dbReference type="Proteomes" id="UP000092578"/>
    </source>
</evidence>
<feature type="transmembrane region" description="Helical" evidence="1">
    <location>
        <begin position="43"/>
        <end position="63"/>
    </location>
</feature>
<keyword evidence="3" id="KW-1185">Reference proteome</keyword>